<dbReference type="Proteomes" id="UP000244870">
    <property type="component" value="Chromosome"/>
</dbReference>
<evidence type="ECO:0000313" key="2">
    <source>
        <dbReference type="Proteomes" id="UP000244870"/>
    </source>
</evidence>
<evidence type="ECO:0000313" key="1">
    <source>
        <dbReference type="EMBL" id="AWF96077.1"/>
    </source>
</evidence>
<dbReference type="EMBL" id="CP020928">
    <property type="protein sequence ID" value="AWF96077.1"/>
    <property type="molecule type" value="Genomic_DNA"/>
</dbReference>
<proteinExistence type="predicted"/>
<reference evidence="1 2" key="1">
    <citation type="submission" date="2017-04" db="EMBL/GenBank/DDBJ databases">
        <title>Weissella cibaria strain m2 complete genome.</title>
        <authorList>
            <person name="Pan Q."/>
            <person name="Tan M."/>
            <person name="Yao F."/>
            <person name="Su S."/>
        </authorList>
    </citation>
    <scope>NUCLEOTIDE SEQUENCE [LARGE SCALE GENOMIC DNA]</scope>
    <source>
        <strain evidence="1 2">M2</strain>
    </source>
</reference>
<protein>
    <submittedName>
        <fullName evidence="1">Uncharacterized protein</fullName>
    </submittedName>
</protein>
<gene>
    <name evidence="1" type="ORF">B6254_1695</name>
</gene>
<dbReference type="AlphaFoldDB" id="A0A2S1KST3"/>
<accession>A0A2S1KST3</accession>
<organism evidence="1 2">
    <name type="scientific">Weissella cibaria</name>
    <dbReference type="NCBI Taxonomy" id="137591"/>
    <lineage>
        <taxon>Bacteria</taxon>
        <taxon>Bacillati</taxon>
        <taxon>Bacillota</taxon>
        <taxon>Bacilli</taxon>
        <taxon>Lactobacillales</taxon>
        <taxon>Lactobacillaceae</taxon>
        <taxon>Weissella</taxon>
    </lineage>
</organism>
<name>A0A2S1KST3_9LACO</name>
<sequence>MTERVRVFKALQKNVRLVTFDYNPQYNDIWQAVAPDLEATHLNMMAYYQGDAIAGGVRVERLHDHQQVTVVDRVFNQSNRLVGEIYYGLDNKTVSRRVAILYNADGS</sequence>